<organism evidence="6 7">
    <name type="scientific">Basidiobolus meristosporus CBS 931.73</name>
    <dbReference type="NCBI Taxonomy" id="1314790"/>
    <lineage>
        <taxon>Eukaryota</taxon>
        <taxon>Fungi</taxon>
        <taxon>Fungi incertae sedis</taxon>
        <taxon>Zoopagomycota</taxon>
        <taxon>Entomophthoromycotina</taxon>
        <taxon>Basidiobolomycetes</taxon>
        <taxon>Basidiobolales</taxon>
        <taxon>Basidiobolaceae</taxon>
        <taxon>Basidiobolus</taxon>
    </lineage>
</organism>
<dbReference type="SUPFAM" id="SSF47336">
    <property type="entry name" value="ACP-like"/>
    <property type="match status" value="2"/>
</dbReference>
<dbReference type="Gene3D" id="3.30.559.30">
    <property type="entry name" value="Nonribosomal peptide synthetase, condensation domain"/>
    <property type="match status" value="2"/>
</dbReference>
<dbReference type="Gene3D" id="3.30.300.30">
    <property type="match status" value="2"/>
</dbReference>
<feature type="domain" description="Carrier" evidence="5">
    <location>
        <begin position="2022"/>
        <end position="2097"/>
    </location>
</feature>
<dbReference type="GO" id="GO:0072330">
    <property type="term" value="P:monocarboxylic acid biosynthetic process"/>
    <property type="evidence" value="ECO:0007669"/>
    <property type="project" value="UniProtKB-ARBA"/>
</dbReference>
<evidence type="ECO:0000313" key="6">
    <source>
        <dbReference type="EMBL" id="ORX94939.1"/>
    </source>
</evidence>
<dbReference type="GO" id="GO:0031177">
    <property type="term" value="F:phosphopantetheine binding"/>
    <property type="evidence" value="ECO:0007669"/>
    <property type="project" value="InterPro"/>
</dbReference>
<dbReference type="InterPro" id="IPR045851">
    <property type="entry name" value="AMP-bd_C_sf"/>
</dbReference>
<comment type="caution">
    <text evidence="6">The sequence shown here is derived from an EMBL/GenBank/DDBJ whole genome shotgun (WGS) entry which is preliminary data.</text>
</comment>
<dbReference type="GO" id="GO:0016874">
    <property type="term" value="F:ligase activity"/>
    <property type="evidence" value="ECO:0007669"/>
    <property type="project" value="UniProtKB-KW"/>
</dbReference>
<dbReference type="FunFam" id="1.10.1200.10:FF:000005">
    <property type="entry name" value="Nonribosomal peptide synthetase 1"/>
    <property type="match status" value="1"/>
</dbReference>
<dbReference type="InterPro" id="IPR010071">
    <property type="entry name" value="AA_adenyl_dom"/>
</dbReference>
<reference evidence="6 7" key="1">
    <citation type="submission" date="2016-07" db="EMBL/GenBank/DDBJ databases">
        <title>Pervasive Adenine N6-methylation of Active Genes in Fungi.</title>
        <authorList>
            <consortium name="DOE Joint Genome Institute"/>
            <person name="Mondo S.J."/>
            <person name="Dannebaum R.O."/>
            <person name="Kuo R.C."/>
            <person name="Labutti K."/>
            <person name="Haridas S."/>
            <person name="Kuo A."/>
            <person name="Salamov A."/>
            <person name="Ahrendt S.R."/>
            <person name="Lipzen A."/>
            <person name="Sullivan W."/>
            <person name="Andreopoulos W.B."/>
            <person name="Clum A."/>
            <person name="Lindquist E."/>
            <person name="Daum C."/>
            <person name="Ramamoorthy G.K."/>
            <person name="Gryganskyi A."/>
            <person name="Culley D."/>
            <person name="Magnuson J.K."/>
            <person name="James T.Y."/>
            <person name="O'Malley M.A."/>
            <person name="Stajich J.E."/>
            <person name="Spatafora J.W."/>
            <person name="Visel A."/>
            <person name="Grigoriev I.V."/>
        </authorList>
    </citation>
    <scope>NUCLEOTIDE SEQUENCE [LARGE SCALE GENOMIC DNA]</scope>
    <source>
        <strain evidence="6 7">CBS 931.73</strain>
    </source>
</reference>
<comment type="similarity">
    <text evidence="4">Belongs to the NRP synthetase family.</text>
</comment>
<dbReference type="Pfam" id="PF00550">
    <property type="entry name" value="PP-binding"/>
    <property type="match status" value="2"/>
</dbReference>
<dbReference type="PROSITE" id="PS00012">
    <property type="entry name" value="PHOSPHOPANTETHEINE"/>
    <property type="match status" value="2"/>
</dbReference>
<dbReference type="InterPro" id="IPR020845">
    <property type="entry name" value="AMP-binding_CS"/>
</dbReference>
<name>A0A1Y1YA82_9FUNG</name>
<feature type="domain" description="Carrier" evidence="5">
    <location>
        <begin position="951"/>
        <end position="1025"/>
    </location>
</feature>
<dbReference type="InterPro" id="IPR000873">
    <property type="entry name" value="AMP-dep_synth/lig_dom"/>
</dbReference>
<dbReference type="SMART" id="SM00823">
    <property type="entry name" value="PKS_PP"/>
    <property type="match status" value="2"/>
</dbReference>
<accession>A0A1Y1YA82</accession>
<dbReference type="PROSITE" id="PS00455">
    <property type="entry name" value="AMP_BINDING"/>
    <property type="match status" value="2"/>
</dbReference>
<dbReference type="FunFam" id="3.40.50.12780:FF:000012">
    <property type="entry name" value="Non-ribosomal peptide synthetase"/>
    <property type="match status" value="2"/>
</dbReference>
<proteinExistence type="inferred from homology"/>
<evidence type="ECO:0000256" key="4">
    <source>
        <dbReference type="ARBA" id="ARBA00029454"/>
    </source>
</evidence>
<dbReference type="InterPro" id="IPR001242">
    <property type="entry name" value="Condensation_dom"/>
</dbReference>
<dbReference type="Gene3D" id="2.30.38.10">
    <property type="entry name" value="Luciferase, Domain 3"/>
    <property type="match status" value="2"/>
</dbReference>
<dbReference type="SUPFAM" id="SSF52777">
    <property type="entry name" value="CoA-dependent acyltransferases"/>
    <property type="match status" value="4"/>
</dbReference>
<keyword evidence="2" id="KW-0597">Phosphoprotein</keyword>
<dbReference type="FunFam" id="1.10.1200.10:FF:000016">
    <property type="entry name" value="Non-ribosomal peptide synthase"/>
    <property type="match status" value="1"/>
</dbReference>
<keyword evidence="3" id="KW-0436">Ligase</keyword>
<dbReference type="InterPro" id="IPR006162">
    <property type="entry name" value="Ppantetheine_attach_site"/>
</dbReference>
<evidence type="ECO:0000313" key="7">
    <source>
        <dbReference type="Proteomes" id="UP000193498"/>
    </source>
</evidence>
<dbReference type="InterPro" id="IPR029058">
    <property type="entry name" value="AB_hydrolase_fold"/>
</dbReference>
<dbReference type="InParanoid" id="A0A1Y1YA82"/>
<dbReference type="CDD" id="cd19544">
    <property type="entry name" value="E-C_NRPS"/>
    <property type="match status" value="1"/>
</dbReference>
<evidence type="ECO:0000256" key="2">
    <source>
        <dbReference type="ARBA" id="ARBA00022553"/>
    </source>
</evidence>
<dbReference type="InterPro" id="IPR023213">
    <property type="entry name" value="CAT-like_dom_sf"/>
</dbReference>
<keyword evidence="7" id="KW-1185">Reference proteome</keyword>
<dbReference type="InterPro" id="IPR001031">
    <property type="entry name" value="Thioesterase"/>
</dbReference>
<dbReference type="Pfam" id="PF00668">
    <property type="entry name" value="Condensation"/>
    <property type="match status" value="2"/>
</dbReference>
<dbReference type="SUPFAM" id="SSF56801">
    <property type="entry name" value="Acetyl-CoA synthetase-like"/>
    <property type="match status" value="2"/>
</dbReference>
<dbReference type="Gene3D" id="1.10.1200.10">
    <property type="entry name" value="ACP-like"/>
    <property type="match status" value="1"/>
</dbReference>
<dbReference type="Proteomes" id="UP000193498">
    <property type="component" value="Unassembled WGS sequence"/>
</dbReference>
<dbReference type="Gene3D" id="3.40.50.980">
    <property type="match status" value="4"/>
</dbReference>
<dbReference type="GO" id="GO:0005737">
    <property type="term" value="C:cytoplasm"/>
    <property type="evidence" value="ECO:0007669"/>
    <property type="project" value="TreeGrafter"/>
</dbReference>
<dbReference type="Pfam" id="PF00975">
    <property type="entry name" value="Thioesterase"/>
    <property type="match status" value="1"/>
</dbReference>
<evidence type="ECO:0000256" key="1">
    <source>
        <dbReference type="ARBA" id="ARBA00022450"/>
    </source>
</evidence>
<dbReference type="InterPro" id="IPR009081">
    <property type="entry name" value="PP-bd_ACP"/>
</dbReference>
<evidence type="ECO:0000259" key="5">
    <source>
        <dbReference type="PROSITE" id="PS50075"/>
    </source>
</evidence>
<dbReference type="OrthoDB" id="329835at2759"/>
<dbReference type="Pfam" id="PF00501">
    <property type="entry name" value="AMP-binding"/>
    <property type="match status" value="2"/>
</dbReference>
<dbReference type="FunFam" id="3.30.300.30:FF:000010">
    <property type="entry name" value="Enterobactin synthetase component F"/>
    <property type="match status" value="2"/>
</dbReference>
<dbReference type="Pfam" id="PF13193">
    <property type="entry name" value="AMP-binding_C"/>
    <property type="match status" value="2"/>
</dbReference>
<evidence type="ECO:0000256" key="3">
    <source>
        <dbReference type="ARBA" id="ARBA00022598"/>
    </source>
</evidence>
<gene>
    <name evidence="6" type="ORF">K493DRAFT_372991</name>
</gene>
<dbReference type="STRING" id="1314790.A0A1Y1YA82"/>
<dbReference type="GO" id="GO:0044550">
    <property type="term" value="P:secondary metabolite biosynthetic process"/>
    <property type="evidence" value="ECO:0007669"/>
    <property type="project" value="TreeGrafter"/>
</dbReference>
<dbReference type="PROSITE" id="PS50075">
    <property type="entry name" value="CARRIER"/>
    <property type="match status" value="2"/>
</dbReference>
<sequence>MAQSIPQICHPLSAAQTEIWVAQQLNPESAVYNIAQFIEIPGTIDAVLFEEALRQVLMEAEAMRLQFIEDEAGVRQFVGPLNWSLPLIDTSADPNPQAAAEAWMRADCQRPLNLRQGHKFRYALLKVDTCRYIWYQCVHHILIDGYSGALIAQRAAQVYSALVSHTTTECLMRPFAHLLQSDTNYRASAQFTEDQEYWLSHCKDWPEAVTLSGKTALALHQPIRQTTVFSSQLVPTYASDPRHFTYVVIAAIATYLHRWTGAQEVSLGFPAKARFGEDRRIPGMAANVLPIRVIIQPDTTFSQLADQVAYEIRGGLRHQRYRCEELKREPRFGRSQPLFGPTINFMPFDYNLAFGQYLSTNHNLLNGPIDDLAISVYTGSNDSPLRIDFDANPILYTSADLMAHQRRILDLLDILVSNPSQPVASMNIISACEKRQLMDWNDTAMPYPEHLCIHQLFEEQVARAPDATALVYADQVLSYAALNARANCLAHQLIELGVRPDQRVAICVERSPALIVGLLAILKAGGAYVPLDPTYPTERLMHILTDAAPSILLADECGRNALGESALSFLTVLDPNTPSGLVTSNPCINGLTSHHLVYVIYTSGSTGTPKGVMIEHHGLSSLCTWHNSTFDVHIGSKTTLNAGVAFDASAWEIWPTLISGATLVIPDPSIAHNIPALLKWWSDQNCDVSFLVTPLAVMALWENQTPTSLRFLLTGGDRLPRLPESLTSGLAIVNNYGPTETTIVATSGIVKLDGGPSHIGRPIANTRIYLLDINGHPVPLGAMGEIHIGGVGVARGYLNRPELTAERFLPDPFSRAEGARMYKTGDMARYLPDGNLEFVGRNDFQVKIRGYRIEVTEIEAHLVEHPMVKEAVVLALGEESNKRLVAYVVADPVEHLANSLRSYLAPRLPDYMLPAAFVRLDTFPLSFNGKLDRRALPAPGTEAFVHQAYEAPRGEVEIILATIWAELLGLERVSRHDNFFELGGHSLLAVQMVERLCRHGLTASIRVLFESPTLSTLAQSLDQFREIAIPPNLISVNTTTLTPDLLPLINLTQADIDQILSEVPGGVSNIQDIYSLSPLQDGILFHHLLTTVGDPYLLVAQMAFESSTVLDRYLDAAQQVVNRHDILRTAFIWENLSTPAQVVLRHAPISITELSLNPKNGPIIKQLTDRFNPSQHRINLSQAPLLRLMIAQDTDDRWIAICLMHHLIGDHSTLDVMHSEIQAFIEGRGDTLPAPQPFRNLVAQTRMDTNQESHKQFFTDMLADIDEPTLPFGLAEVHRDGANITNSQCILPQDLNDRLRTQARRLGVSLAGLCHLAWARVLACTSGQQQVVFGTVLIGRTQAGEGVGRAMGLFINTLPLCVDLDSCNVVDSVRQTHTRLATLLQHEHASLALAQRCSGVSAETPLFSALLNYRHSTMQSNQNLVSSGFEFSISQERTSYPFTMNVEDFGSALGLTAQIVEPFDSVRVCNYMQQTLHNLVEALEKDPHMPIRKLGILPSDEQELLLHAWNATSAPYSDYLCIHQLFEEQVARAPDATALVYADQVLSYAALNARANCLAHQLIELGVRPDQRVAICVERSPALIVGLLAILKAGGAYVPLDPTYPTERLMHILTDAAPSILLADECGRNALGESALSFLTVLDPNTPSGLVTSNPCINGLTSHHLAYVIYTSGSTGIPKGVMVEHSGVVNLIQDQIACTALRPSSRFLHFTTFSFDVSVSEIFTALGCGASLHLPSDTVRRNRYELWNFMEANAITHAVFPPALLQNGNDLPLLSNPLTLVLIGEAPKAALLESMLQQGIVINAYGPTETSVWSTIWRCTNEVSNGMVSIGRPIANTRIYLLDATGHPVPLGAMGELYIGGAGVARGYLNRPELTAERFLSDPFSGTEGARMYRTGDMARYLPDGRLEFVGRNDFQVKIRGYRIELDEIEAHLVEHPMVKEAVVLALGEESNKRLVAYVVADPVEHLANSLRSYLAPRLPDYMLPAAFVRLDALPLSPNGKLDRRALPVPGTEAFAHQTYEAPRGEAETALAEIWTELLGLERISRHDNFFELGGHSILAVRMISRIRTKLGVEIALRVLFESPSIEKLANQLHTEGTCQSGSFDVLLPIQLKGSLPPLYCIHPVVGLSWSYIGLSKHLSPEQPIYGLQARGLDGEAPLAETIEAMALDYLNQIRSVQPKGPYHLLGWSFGGSVAHSIATLLQQQNETVALLALMDSSLTYSHLDNQWDMDQVNTYIKLPHYSVDDTKDQSDFLWTKVRHIVENNCNIAKAYTPLVYYGNVLFFSATIPEDESCPLITPDMVKPYILGAIETYRIPCKHSDMDKPVPIGAIGRILARSLEQLSPPESLRARL</sequence>
<dbReference type="NCBIfam" id="TIGR01733">
    <property type="entry name" value="AA-adenyl-dom"/>
    <property type="match status" value="2"/>
</dbReference>
<dbReference type="FunFam" id="2.30.38.10:FF:000001">
    <property type="entry name" value="Non-ribosomal peptide synthetase PvdI"/>
    <property type="match status" value="2"/>
</dbReference>
<dbReference type="FunFam" id="3.40.50.980:FF:000001">
    <property type="entry name" value="Non-ribosomal peptide synthetase"/>
    <property type="match status" value="2"/>
</dbReference>
<keyword evidence="1" id="KW-0596">Phosphopantetheine</keyword>
<dbReference type="CDD" id="cd05930">
    <property type="entry name" value="A_NRPS"/>
    <property type="match status" value="2"/>
</dbReference>
<dbReference type="InterPro" id="IPR036736">
    <property type="entry name" value="ACP-like_sf"/>
</dbReference>
<dbReference type="Gene3D" id="3.30.559.10">
    <property type="entry name" value="Chloramphenicol acetyltransferase-like domain"/>
    <property type="match status" value="2"/>
</dbReference>
<dbReference type="InterPro" id="IPR020806">
    <property type="entry name" value="PKS_PP-bd"/>
</dbReference>
<dbReference type="PANTHER" id="PTHR45527">
    <property type="entry name" value="NONRIBOSOMAL PEPTIDE SYNTHETASE"/>
    <property type="match status" value="1"/>
</dbReference>
<dbReference type="SUPFAM" id="SSF53474">
    <property type="entry name" value="alpha/beta-Hydrolases"/>
    <property type="match status" value="1"/>
</dbReference>
<dbReference type="Gene3D" id="3.40.50.1820">
    <property type="entry name" value="alpha/beta hydrolase"/>
    <property type="match status" value="1"/>
</dbReference>
<dbReference type="NCBIfam" id="NF003417">
    <property type="entry name" value="PRK04813.1"/>
    <property type="match status" value="2"/>
</dbReference>
<dbReference type="PANTHER" id="PTHR45527:SF1">
    <property type="entry name" value="FATTY ACID SYNTHASE"/>
    <property type="match status" value="1"/>
</dbReference>
<dbReference type="GO" id="GO:0043041">
    <property type="term" value="P:amino acid activation for nonribosomal peptide biosynthetic process"/>
    <property type="evidence" value="ECO:0007669"/>
    <property type="project" value="TreeGrafter"/>
</dbReference>
<dbReference type="InterPro" id="IPR025110">
    <property type="entry name" value="AMP-bd_C"/>
</dbReference>
<protein>
    <submittedName>
        <fullName evidence="6">Amino acid adenylation</fullName>
    </submittedName>
</protein>
<dbReference type="EMBL" id="MCFE01000191">
    <property type="protein sequence ID" value="ORX94939.1"/>
    <property type="molecule type" value="Genomic_DNA"/>
</dbReference>